<dbReference type="InterPro" id="IPR039422">
    <property type="entry name" value="MarR/SlyA-like"/>
</dbReference>
<proteinExistence type="predicted"/>
<dbReference type="PANTHER" id="PTHR33164:SF99">
    <property type="entry name" value="MARR FAMILY REGULATORY PROTEIN"/>
    <property type="match status" value="1"/>
</dbReference>
<dbReference type="EMBL" id="PNQX01000001">
    <property type="protein sequence ID" value="PMQ20123.1"/>
    <property type="molecule type" value="Genomic_DNA"/>
</dbReference>
<evidence type="ECO:0000313" key="2">
    <source>
        <dbReference type="EMBL" id="PMQ20123.1"/>
    </source>
</evidence>
<dbReference type="GO" id="GO:0003700">
    <property type="term" value="F:DNA-binding transcription factor activity"/>
    <property type="evidence" value="ECO:0007669"/>
    <property type="project" value="InterPro"/>
</dbReference>
<dbReference type="RefSeq" id="WP_013349912.1">
    <property type="nucleotide sequence ID" value="NZ_JABUYH010000016.1"/>
</dbReference>
<dbReference type="InterPro" id="IPR036390">
    <property type="entry name" value="WH_DNA-bd_sf"/>
</dbReference>
<accession>A0A2N7S203</accession>
<dbReference type="AlphaFoldDB" id="A0A2N7S203"/>
<dbReference type="SMART" id="SM00347">
    <property type="entry name" value="HTH_MARR"/>
    <property type="match status" value="1"/>
</dbReference>
<evidence type="ECO:0000313" key="3">
    <source>
        <dbReference type="Proteomes" id="UP000235739"/>
    </source>
</evidence>
<dbReference type="InterPro" id="IPR036388">
    <property type="entry name" value="WH-like_DNA-bd_sf"/>
</dbReference>
<dbReference type="SUPFAM" id="SSF46785">
    <property type="entry name" value="Winged helix' DNA-binding domain"/>
    <property type="match status" value="1"/>
</dbReference>
<reference evidence="2 3" key="1">
    <citation type="journal article" date="2017" name="Elife">
        <title>Extensive horizontal gene transfer in cheese-associated bacteria.</title>
        <authorList>
            <person name="Bonham K.S."/>
            <person name="Wolfe B.E."/>
            <person name="Dutton R.J."/>
        </authorList>
    </citation>
    <scope>NUCLEOTIDE SEQUENCE [LARGE SCALE GENOMIC DNA]</scope>
    <source>
        <strain evidence="2 3">JB182</strain>
    </source>
</reference>
<dbReference type="GO" id="GO:0006950">
    <property type="term" value="P:response to stress"/>
    <property type="evidence" value="ECO:0007669"/>
    <property type="project" value="TreeGrafter"/>
</dbReference>
<dbReference type="PANTHER" id="PTHR33164">
    <property type="entry name" value="TRANSCRIPTIONAL REGULATOR, MARR FAMILY"/>
    <property type="match status" value="1"/>
</dbReference>
<dbReference type="GeneID" id="303186164"/>
<dbReference type="Pfam" id="PF01047">
    <property type="entry name" value="MarR"/>
    <property type="match status" value="1"/>
</dbReference>
<evidence type="ECO:0000259" key="1">
    <source>
        <dbReference type="PROSITE" id="PS50995"/>
    </source>
</evidence>
<feature type="domain" description="HTH marR-type" evidence="1">
    <location>
        <begin position="16"/>
        <end position="148"/>
    </location>
</feature>
<dbReference type="InterPro" id="IPR000835">
    <property type="entry name" value="HTH_MarR-typ"/>
</dbReference>
<comment type="caution">
    <text evidence="2">The sequence shown here is derived from an EMBL/GenBank/DDBJ whole genome shotgun (WGS) entry which is preliminary data.</text>
</comment>
<dbReference type="PROSITE" id="PS50995">
    <property type="entry name" value="HTH_MARR_2"/>
    <property type="match status" value="1"/>
</dbReference>
<gene>
    <name evidence="2" type="ORF">CIK84_00375</name>
</gene>
<name>A0A2N7S203_9MICC</name>
<dbReference type="OMA" id="MNAHAGH"/>
<sequence length="166" mass="18536">MSDKPVWLSQPERDAWLGLHAVMTLLPAALDSDLQGLEGITLFDYHMLAMLSEAKDRQLTMTILASRTSASLSRLSHVVKKLEKRGWVAREQSAEDARVKIASLTDAGWEAVQQMAPHHVASVHGLLFDTLDDKDVNDLTRIARKITTSLDADHWILNSDNSDLEH</sequence>
<organism evidence="2 3">
    <name type="scientific">Glutamicibacter arilaitensis</name>
    <dbReference type="NCBI Taxonomy" id="256701"/>
    <lineage>
        <taxon>Bacteria</taxon>
        <taxon>Bacillati</taxon>
        <taxon>Actinomycetota</taxon>
        <taxon>Actinomycetes</taxon>
        <taxon>Micrococcales</taxon>
        <taxon>Micrococcaceae</taxon>
        <taxon>Glutamicibacter</taxon>
    </lineage>
</organism>
<dbReference type="Gene3D" id="1.10.10.10">
    <property type="entry name" value="Winged helix-like DNA-binding domain superfamily/Winged helix DNA-binding domain"/>
    <property type="match status" value="1"/>
</dbReference>
<dbReference type="Proteomes" id="UP000235739">
    <property type="component" value="Unassembled WGS sequence"/>
</dbReference>
<protein>
    <submittedName>
        <fullName evidence="2">MarR family transcriptional regulator</fullName>
    </submittedName>
</protein>